<dbReference type="Proteomes" id="UP000199598">
    <property type="component" value="Unassembled WGS sequence"/>
</dbReference>
<evidence type="ECO:0000313" key="2">
    <source>
        <dbReference type="EMBL" id="SFL12980.1"/>
    </source>
</evidence>
<organism evidence="2 3">
    <name type="scientific">Pseudovibrio ascidiaceicola</name>
    <dbReference type="NCBI Taxonomy" id="285279"/>
    <lineage>
        <taxon>Bacteria</taxon>
        <taxon>Pseudomonadati</taxon>
        <taxon>Pseudomonadota</taxon>
        <taxon>Alphaproteobacteria</taxon>
        <taxon>Hyphomicrobiales</taxon>
        <taxon>Stappiaceae</taxon>
        <taxon>Pseudovibrio</taxon>
    </lineage>
</organism>
<comment type="caution">
    <text evidence="2">The sequence shown here is derived from an EMBL/GenBank/DDBJ whole genome shotgun (WGS) entry which is preliminary data.</text>
</comment>
<dbReference type="RefSeq" id="WP_093523651.1">
    <property type="nucleotide sequence ID" value="NZ_FOSK01000017.1"/>
</dbReference>
<reference evidence="2 3" key="1">
    <citation type="submission" date="2016-10" db="EMBL/GenBank/DDBJ databases">
        <authorList>
            <person name="Varghese N."/>
            <person name="Submissions S."/>
        </authorList>
    </citation>
    <scope>NUCLEOTIDE SEQUENCE [LARGE SCALE GENOMIC DNA]</scope>
    <source>
        <strain evidence="2 3">DSM 16392</strain>
    </source>
</reference>
<feature type="transmembrane region" description="Helical" evidence="1">
    <location>
        <begin position="60"/>
        <end position="80"/>
    </location>
</feature>
<proteinExistence type="predicted"/>
<accession>A0A1I4F6R0</accession>
<keyword evidence="3" id="KW-1185">Reference proteome</keyword>
<gene>
    <name evidence="2" type="ORF">SAMN04488518_11791</name>
</gene>
<dbReference type="EMBL" id="FOSK01000017">
    <property type="protein sequence ID" value="SFL12980.1"/>
    <property type="molecule type" value="Genomic_DNA"/>
</dbReference>
<feature type="transmembrane region" description="Helical" evidence="1">
    <location>
        <begin position="100"/>
        <end position="120"/>
    </location>
</feature>
<keyword evidence="1" id="KW-0472">Membrane</keyword>
<name>A0A1I4F6R0_9HYPH</name>
<evidence type="ECO:0000313" key="3">
    <source>
        <dbReference type="Proteomes" id="UP000199598"/>
    </source>
</evidence>
<keyword evidence="1" id="KW-0812">Transmembrane</keyword>
<sequence>MSVQDASSYENDLKFVEAAFSGLKNQSLQDSVEEYKNETHRTPRFSYTENSYEHASKNTAIMIAYGLAGLIGLVCTFWILVHSGILSLGHFPSEQFDTVVERVITVLSGFLTFIFGYLFNQKLEEKNHQK</sequence>
<protein>
    <submittedName>
        <fullName evidence="2">Uncharacterized protein</fullName>
    </submittedName>
</protein>
<evidence type="ECO:0000256" key="1">
    <source>
        <dbReference type="SAM" id="Phobius"/>
    </source>
</evidence>
<keyword evidence="1" id="KW-1133">Transmembrane helix</keyword>